<dbReference type="InterPro" id="IPR003594">
    <property type="entry name" value="HATPase_dom"/>
</dbReference>
<keyword evidence="5" id="KW-0812">Transmembrane</keyword>
<accession>A0ABN2KWF5</accession>
<keyword evidence="1" id="KW-0808">Transferase</keyword>
<sequence>METSGAARAADAPGPDVPAGSGVPAAGAGSTASADGTAEAAPTLPSERRMTRPRACVATGVSAGLAEHLGWPVWIVRTAFIVASLAAGAGLLLYLWLWALTPWAPGDERPSRSAPVAWILIAASTVCLVPVWLTQASGPGYVAAVGTWFGPTLAGIGAAVAAGAWATFIDRAESIRGPRHELTIRIAATAMLSVTVLVFVVVLGQSTTTTKTFGAAFTALAALVGIALVFAPTLIAQWRDLTAERTRRIREEERSEIAAHLHDSVLQTLALIQNRAGATSEVARIARAQERELRDWLFAGDAPLDSNLATDLRDYGGALEIDYPVTFDVVVVGESRERASGELAAAAREAMLNAARHAGGEVSVYVESSPESVEVFVRDRGPGFALADVPGDRLGVRQSIIGRMRRVGGSGEVRPGAGGVGTEVRLRYPAERVGSENGRG</sequence>
<keyword evidence="5" id="KW-0472">Membrane</keyword>
<dbReference type="PANTHER" id="PTHR24421:SF61">
    <property type="entry name" value="OXYGEN SENSOR HISTIDINE KINASE NREB"/>
    <property type="match status" value="1"/>
</dbReference>
<proteinExistence type="predicted"/>
<reference evidence="8 9" key="1">
    <citation type="journal article" date="2019" name="Int. J. Syst. Evol. Microbiol.">
        <title>The Global Catalogue of Microorganisms (GCM) 10K type strain sequencing project: providing services to taxonomists for standard genome sequencing and annotation.</title>
        <authorList>
            <consortium name="The Broad Institute Genomics Platform"/>
            <consortium name="The Broad Institute Genome Sequencing Center for Infectious Disease"/>
            <person name="Wu L."/>
            <person name="Ma J."/>
        </authorList>
    </citation>
    <scope>NUCLEOTIDE SEQUENCE [LARGE SCALE GENOMIC DNA]</scope>
    <source>
        <strain evidence="8 9">JCM 14319</strain>
    </source>
</reference>
<evidence type="ECO:0000256" key="2">
    <source>
        <dbReference type="ARBA" id="ARBA00022777"/>
    </source>
</evidence>
<comment type="caution">
    <text evidence="8">The sequence shown here is derived from an EMBL/GenBank/DDBJ whole genome shotgun (WGS) entry which is preliminary data.</text>
</comment>
<feature type="transmembrane region" description="Helical" evidence="5">
    <location>
        <begin position="182"/>
        <end position="203"/>
    </location>
</feature>
<evidence type="ECO:0000313" key="9">
    <source>
        <dbReference type="Proteomes" id="UP001500506"/>
    </source>
</evidence>
<feature type="transmembrane region" description="Helical" evidence="5">
    <location>
        <begin position="145"/>
        <end position="170"/>
    </location>
</feature>
<keyword evidence="5" id="KW-1133">Transmembrane helix</keyword>
<keyword evidence="2" id="KW-0418">Kinase</keyword>
<keyword evidence="9" id="KW-1185">Reference proteome</keyword>
<evidence type="ECO:0000256" key="5">
    <source>
        <dbReference type="SAM" id="Phobius"/>
    </source>
</evidence>
<keyword evidence="8" id="KW-0547">Nucleotide-binding</keyword>
<dbReference type="PANTHER" id="PTHR24421">
    <property type="entry name" value="NITRATE/NITRITE SENSOR PROTEIN NARX-RELATED"/>
    <property type="match status" value="1"/>
</dbReference>
<feature type="transmembrane region" description="Helical" evidence="5">
    <location>
        <begin position="215"/>
        <end position="238"/>
    </location>
</feature>
<name>A0ABN2KWF5_9MICO</name>
<dbReference type="GO" id="GO:0005524">
    <property type="term" value="F:ATP binding"/>
    <property type="evidence" value="ECO:0007669"/>
    <property type="project" value="UniProtKB-KW"/>
</dbReference>
<dbReference type="InterPro" id="IPR050482">
    <property type="entry name" value="Sensor_HK_TwoCompSys"/>
</dbReference>
<feature type="domain" description="Phage shock protein PspC N-terminal" evidence="6">
    <location>
        <begin position="49"/>
        <end position="102"/>
    </location>
</feature>
<dbReference type="InterPro" id="IPR036890">
    <property type="entry name" value="HATPase_C_sf"/>
</dbReference>
<evidence type="ECO:0000256" key="3">
    <source>
        <dbReference type="ARBA" id="ARBA00023012"/>
    </source>
</evidence>
<evidence type="ECO:0000313" key="8">
    <source>
        <dbReference type="EMBL" id="GAA1767854.1"/>
    </source>
</evidence>
<dbReference type="SUPFAM" id="SSF55874">
    <property type="entry name" value="ATPase domain of HSP90 chaperone/DNA topoisomerase II/histidine kinase"/>
    <property type="match status" value="1"/>
</dbReference>
<keyword evidence="3" id="KW-0902">Two-component regulatory system</keyword>
<evidence type="ECO:0000259" key="6">
    <source>
        <dbReference type="Pfam" id="PF04024"/>
    </source>
</evidence>
<dbReference type="Pfam" id="PF04024">
    <property type="entry name" value="PspC"/>
    <property type="match status" value="1"/>
</dbReference>
<evidence type="ECO:0000256" key="1">
    <source>
        <dbReference type="ARBA" id="ARBA00022679"/>
    </source>
</evidence>
<organism evidence="8 9">
    <name type="scientific">Agromyces humatus</name>
    <dbReference type="NCBI Taxonomy" id="279573"/>
    <lineage>
        <taxon>Bacteria</taxon>
        <taxon>Bacillati</taxon>
        <taxon>Actinomycetota</taxon>
        <taxon>Actinomycetes</taxon>
        <taxon>Micrococcales</taxon>
        <taxon>Microbacteriaceae</taxon>
        <taxon>Agromyces</taxon>
    </lineage>
</organism>
<feature type="transmembrane region" description="Helical" evidence="5">
    <location>
        <begin position="113"/>
        <end position="133"/>
    </location>
</feature>
<protein>
    <submittedName>
        <fullName evidence="8">ATP-binding protein</fullName>
    </submittedName>
</protein>
<evidence type="ECO:0000256" key="4">
    <source>
        <dbReference type="SAM" id="MobiDB-lite"/>
    </source>
</evidence>
<feature type="region of interest" description="Disordered" evidence="4">
    <location>
        <begin position="1"/>
        <end position="51"/>
    </location>
</feature>
<keyword evidence="8" id="KW-0067">ATP-binding</keyword>
<gene>
    <name evidence="8" type="ORF">GCM10009747_30750</name>
</gene>
<dbReference type="InterPro" id="IPR007168">
    <property type="entry name" value="Phageshock_PspC_N"/>
</dbReference>
<dbReference type="Gene3D" id="1.20.5.1930">
    <property type="match status" value="1"/>
</dbReference>
<dbReference type="Gene3D" id="3.30.565.10">
    <property type="entry name" value="Histidine kinase-like ATPase, C-terminal domain"/>
    <property type="match status" value="1"/>
</dbReference>
<feature type="compositionally biased region" description="Low complexity" evidence="4">
    <location>
        <begin position="1"/>
        <end position="43"/>
    </location>
</feature>
<feature type="transmembrane region" description="Helical" evidence="5">
    <location>
        <begin position="80"/>
        <end position="101"/>
    </location>
</feature>
<dbReference type="Proteomes" id="UP001500506">
    <property type="component" value="Unassembled WGS sequence"/>
</dbReference>
<feature type="domain" description="Histidine kinase/HSP90-like ATPase" evidence="7">
    <location>
        <begin position="339"/>
        <end position="393"/>
    </location>
</feature>
<dbReference type="Pfam" id="PF13581">
    <property type="entry name" value="HATPase_c_2"/>
    <property type="match status" value="1"/>
</dbReference>
<dbReference type="RefSeq" id="WP_232498236.1">
    <property type="nucleotide sequence ID" value="NZ_BAAANH010000006.1"/>
</dbReference>
<evidence type="ECO:0000259" key="7">
    <source>
        <dbReference type="Pfam" id="PF13581"/>
    </source>
</evidence>
<dbReference type="EMBL" id="BAAANH010000006">
    <property type="protein sequence ID" value="GAA1767854.1"/>
    <property type="molecule type" value="Genomic_DNA"/>
</dbReference>